<dbReference type="InterPro" id="IPR027417">
    <property type="entry name" value="P-loop_NTPase"/>
</dbReference>
<dbReference type="CDD" id="cd00267">
    <property type="entry name" value="ABC_ATPase"/>
    <property type="match status" value="1"/>
</dbReference>
<evidence type="ECO:0000256" key="1">
    <source>
        <dbReference type="ARBA" id="ARBA00022741"/>
    </source>
</evidence>
<dbReference type="Pfam" id="PF00005">
    <property type="entry name" value="ABC_tran"/>
    <property type="match status" value="1"/>
</dbReference>
<dbReference type="AlphaFoldDB" id="A0A0E2Z163"/>
<reference evidence="4 5" key="1">
    <citation type="submission" date="2014-07" db="EMBL/GenBank/DDBJ databases">
        <title>Comparative analysis of Nitrosococcus oceani genome inventories of strains from Pacific and Atlantic gyres.</title>
        <authorList>
            <person name="Lim C.K."/>
            <person name="Wang L."/>
            <person name="Sayavedra-Soto L.A."/>
            <person name="Klotz M.G."/>
        </authorList>
    </citation>
    <scope>NUCLEOTIDE SEQUENCE [LARGE SCALE GENOMIC DNA]</scope>
    <source>
        <strain evidence="4 5">C-27</strain>
    </source>
</reference>
<dbReference type="PANTHER" id="PTHR43119:SF1">
    <property type="entry name" value="ABC TRANSPORTER DOMAIN-CONTAINING PROTEIN"/>
    <property type="match status" value="1"/>
</dbReference>
<keyword evidence="2 4" id="KW-0067">ATP-binding</keyword>
<dbReference type="HOGENOM" id="CLU_000604_1_22_6"/>
<name>A0A0E2Z163_9GAMM</name>
<dbReference type="SMART" id="SM00382">
    <property type="entry name" value="AAA"/>
    <property type="match status" value="1"/>
</dbReference>
<dbReference type="GO" id="GO:0005524">
    <property type="term" value="F:ATP binding"/>
    <property type="evidence" value="ECO:0007669"/>
    <property type="project" value="UniProtKB-KW"/>
</dbReference>
<dbReference type="InterPro" id="IPR003439">
    <property type="entry name" value="ABC_transporter-like_ATP-bd"/>
</dbReference>
<evidence type="ECO:0000259" key="3">
    <source>
        <dbReference type="PROSITE" id="PS50893"/>
    </source>
</evidence>
<accession>A0A0E2Z163</accession>
<dbReference type="PROSITE" id="PS50893">
    <property type="entry name" value="ABC_TRANSPORTER_2"/>
    <property type="match status" value="1"/>
</dbReference>
<evidence type="ECO:0000256" key="2">
    <source>
        <dbReference type="ARBA" id="ARBA00022840"/>
    </source>
</evidence>
<dbReference type="Gene3D" id="3.40.50.300">
    <property type="entry name" value="P-loop containing nucleotide triphosphate hydrolases"/>
    <property type="match status" value="1"/>
</dbReference>
<comment type="caution">
    <text evidence="4">The sequence shown here is derived from an EMBL/GenBank/DDBJ whole genome shotgun (WGS) entry which is preliminary data.</text>
</comment>
<dbReference type="GO" id="GO:0016887">
    <property type="term" value="F:ATP hydrolysis activity"/>
    <property type="evidence" value="ECO:0007669"/>
    <property type="project" value="InterPro"/>
</dbReference>
<sequence>MLIVHRLRRMGLSSVSFSLADGECMAVQGPSGAGKSLLLRALADLDPREGEISLDGKSWDSIPAPQWRRQVVYLPSEPGWWGDYVIDHFPDWEAVNPWLEALNLPRVVKNRTVERLSTGERQRLALVRALALEPRVLLLDEPTSGLDNNTTCAVERVLRECLTIGTGILWVTHDPAQARRVAQRCLFLEKGHVREAWL</sequence>
<gene>
    <name evidence="4" type="ORF">IB75_09760</name>
</gene>
<dbReference type="SUPFAM" id="SSF52540">
    <property type="entry name" value="P-loop containing nucleoside triphosphate hydrolases"/>
    <property type="match status" value="1"/>
</dbReference>
<protein>
    <submittedName>
        <fullName evidence="4">ATP-binding protein</fullName>
    </submittedName>
</protein>
<evidence type="ECO:0000313" key="5">
    <source>
        <dbReference type="Proteomes" id="UP000028839"/>
    </source>
</evidence>
<evidence type="ECO:0000313" key="4">
    <source>
        <dbReference type="EMBL" id="KFI19234.1"/>
    </source>
</evidence>
<dbReference type="InterPro" id="IPR003593">
    <property type="entry name" value="AAA+_ATPase"/>
</dbReference>
<organism evidence="4 5">
    <name type="scientific">Nitrosococcus oceani C-27</name>
    <dbReference type="NCBI Taxonomy" id="314279"/>
    <lineage>
        <taxon>Bacteria</taxon>
        <taxon>Pseudomonadati</taxon>
        <taxon>Pseudomonadota</taxon>
        <taxon>Gammaproteobacteria</taxon>
        <taxon>Chromatiales</taxon>
        <taxon>Chromatiaceae</taxon>
        <taxon>Nitrosococcus</taxon>
    </lineage>
</organism>
<dbReference type="OrthoDB" id="4408248at2"/>
<dbReference type="Proteomes" id="UP000028839">
    <property type="component" value="Unassembled WGS sequence"/>
</dbReference>
<proteinExistence type="predicted"/>
<dbReference type="PANTHER" id="PTHR43119">
    <property type="entry name" value="ABC TRANSPORT PROTEIN ATP-BINDING COMPONENT-RELATED"/>
    <property type="match status" value="1"/>
</dbReference>
<keyword evidence="1" id="KW-0547">Nucleotide-binding</keyword>
<feature type="domain" description="ABC transporter" evidence="3">
    <location>
        <begin position="2"/>
        <end position="198"/>
    </location>
</feature>
<dbReference type="EMBL" id="JPGN01000060">
    <property type="protein sequence ID" value="KFI19234.1"/>
    <property type="molecule type" value="Genomic_DNA"/>
</dbReference>